<dbReference type="InterPro" id="IPR001486">
    <property type="entry name" value="Hemoglobin_trunc"/>
</dbReference>
<keyword evidence="4" id="KW-0408">Iron</keyword>
<dbReference type="Proteomes" id="UP000596202">
    <property type="component" value="Chromosome"/>
</dbReference>
<evidence type="ECO:0000313" key="6">
    <source>
        <dbReference type="EMBL" id="STZ27094.1"/>
    </source>
</evidence>
<evidence type="ECO:0000256" key="4">
    <source>
        <dbReference type="ARBA" id="ARBA00023004"/>
    </source>
</evidence>
<evidence type="ECO:0000313" key="5">
    <source>
        <dbReference type="EMBL" id="QQU01370.1"/>
    </source>
</evidence>
<dbReference type="OrthoDB" id="25954at2"/>
<dbReference type="AlphaFoldDB" id="A0A378RXA9"/>
<evidence type="ECO:0000256" key="3">
    <source>
        <dbReference type="ARBA" id="ARBA00022723"/>
    </source>
</evidence>
<reference evidence="6 7" key="1">
    <citation type="submission" date="2018-06" db="EMBL/GenBank/DDBJ databases">
        <authorList>
            <consortium name="Pathogen Informatics"/>
            <person name="Doyle S."/>
        </authorList>
    </citation>
    <scope>NUCLEOTIDE SEQUENCE [LARGE SCALE GENOMIC DNA]</scope>
    <source>
        <strain evidence="6 7">NCTC11179</strain>
    </source>
</reference>
<dbReference type="Proteomes" id="UP000255024">
    <property type="component" value="Unassembled WGS sequence"/>
</dbReference>
<dbReference type="InterPro" id="IPR009050">
    <property type="entry name" value="Globin-like_sf"/>
</dbReference>
<dbReference type="GeneID" id="93527276"/>
<evidence type="ECO:0000313" key="8">
    <source>
        <dbReference type="Proteomes" id="UP000596202"/>
    </source>
</evidence>
<evidence type="ECO:0000256" key="1">
    <source>
        <dbReference type="ARBA" id="ARBA00022448"/>
    </source>
</evidence>
<reference evidence="5 8" key="2">
    <citation type="submission" date="2021-01" db="EMBL/GenBank/DDBJ databases">
        <title>FDA dAtabase for Regulatory Grade micrObial Sequences (FDA-ARGOS): Supporting development and validation of Infectious Disease Dx tests.</title>
        <authorList>
            <person name="Sproer C."/>
            <person name="Gronow S."/>
            <person name="Severitt S."/>
            <person name="Schroder I."/>
            <person name="Tallon L."/>
            <person name="Sadzewicz L."/>
            <person name="Zhao X."/>
            <person name="Boylan J."/>
            <person name="Ott S."/>
            <person name="Bowen H."/>
            <person name="Vavikolanu K."/>
            <person name="Mehta A."/>
            <person name="Aluvathingal J."/>
            <person name="Nadendla S."/>
            <person name="Lowell S."/>
            <person name="Myers T."/>
            <person name="Yan Y."/>
            <person name="Sichtig H."/>
        </authorList>
    </citation>
    <scope>NUCLEOTIDE SEQUENCE [LARGE SCALE GENOMIC DNA]</scope>
    <source>
        <strain evidence="5 8">FDAARGOS_1131</strain>
    </source>
</reference>
<keyword evidence="3" id="KW-0479">Metal-binding</keyword>
<dbReference type="EMBL" id="CP068108">
    <property type="protein sequence ID" value="QQU01370.1"/>
    <property type="molecule type" value="Genomic_DNA"/>
</dbReference>
<keyword evidence="7" id="KW-1185">Reference proteome</keyword>
<dbReference type="GO" id="GO:0020037">
    <property type="term" value="F:heme binding"/>
    <property type="evidence" value="ECO:0007669"/>
    <property type="project" value="InterPro"/>
</dbReference>
<proteinExistence type="predicted"/>
<gene>
    <name evidence="6" type="primary">ctb</name>
    <name evidence="5" type="ORF">I6I88_06390</name>
    <name evidence="6" type="ORF">NCTC11179_00624</name>
</gene>
<dbReference type="RefSeq" id="WP_002991853.1">
    <property type="nucleotide sequence ID" value="NZ_CP068107.1"/>
</dbReference>
<dbReference type="EMBL" id="UGQL01000001">
    <property type="protein sequence ID" value="STZ27094.1"/>
    <property type="molecule type" value="Genomic_DNA"/>
</dbReference>
<organism evidence="6 7">
    <name type="scientific">Myroides odoratus</name>
    <name type="common">Flavobacterium odoratum</name>
    <dbReference type="NCBI Taxonomy" id="256"/>
    <lineage>
        <taxon>Bacteria</taxon>
        <taxon>Pseudomonadati</taxon>
        <taxon>Bacteroidota</taxon>
        <taxon>Flavobacteriia</taxon>
        <taxon>Flavobacteriales</taxon>
        <taxon>Flavobacteriaceae</taxon>
        <taxon>Myroides</taxon>
    </lineage>
</organism>
<dbReference type="GO" id="GO:0019825">
    <property type="term" value="F:oxygen binding"/>
    <property type="evidence" value="ECO:0007669"/>
    <property type="project" value="InterPro"/>
</dbReference>
<dbReference type="CDD" id="cd08916">
    <property type="entry name" value="TrHb3_P"/>
    <property type="match status" value="1"/>
</dbReference>
<keyword evidence="2" id="KW-0349">Heme</keyword>
<sequence length="123" mass="14830">MSKDIEHLKDIQLLVNTFYGRVQQDDLIGPIFNERLAGKWDYHLEKMYAFWQTVLLEEHTYSGRPFPPHAKLPVHQEHFERWKEIFNRTVDELFEGKIADEAKWRAERMAAMFLSKIEYFRGN</sequence>
<protein>
    <submittedName>
        <fullName evidence="6">Group 3 truncated hemoglobin ctb</fullName>
    </submittedName>
    <submittedName>
        <fullName evidence="5">Group III truncated hemoglobin</fullName>
    </submittedName>
</protein>
<evidence type="ECO:0000256" key="2">
    <source>
        <dbReference type="ARBA" id="ARBA00022617"/>
    </source>
</evidence>
<dbReference type="Pfam" id="PF01152">
    <property type="entry name" value="Bac_globin"/>
    <property type="match status" value="1"/>
</dbReference>
<dbReference type="SUPFAM" id="SSF46458">
    <property type="entry name" value="Globin-like"/>
    <property type="match status" value="1"/>
</dbReference>
<dbReference type="InterPro" id="IPR012292">
    <property type="entry name" value="Globin/Proto"/>
</dbReference>
<accession>A0A378RXA9</accession>
<evidence type="ECO:0000313" key="7">
    <source>
        <dbReference type="Proteomes" id="UP000255024"/>
    </source>
</evidence>
<name>A0A378RXA9_MYROD</name>
<dbReference type="GO" id="GO:0046872">
    <property type="term" value="F:metal ion binding"/>
    <property type="evidence" value="ECO:0007669"/>
    <property type="project" value="UniProtKB-KW"/>
</dbReference>
<dbReference type="Gene3D" id="1.10.490.10">
    <property type="entry name" value="Globins"/>
    <property type="match status" value="1"/>
</dbReference>
<keyword evidence="1" id="KW-0813">Transport</keyword>